<accession>A0A561UAS8</accession>
<name>A0A561UAS8_9ACTN</name>
<organism evidence="2 3">
    <name type="scientific">Kitasatospora viridis</name>
    <dbReference type="NCBI Taxonomy" id="281105"/>
    <lineage>
        <taxon>Bacteria</taxon>
        <taxon>Bacillati</taxon>
        <taxon>Actinomycetota</taxon>
        <taxon>Actinomycetes</taxon>
        <taxon>Kitasatosporales</taxon>
        <taxon>Streptomycetaceae</taxon>
        <taxon>Kitasatospora</taxon>
    </lineage>
</organism>
<evidence type="ECO:0000256" key="1">
    <source>
        <dbReference type="SAM" id="SignalP"/>
    </source>
</evidence>
<feature type="signal peptide" evidence="1">
    <location>
        <begin position="1"/>
        <end position="30"/>
    </location>
</feature>
<sequence>MLRTRPVGRYAGMLLLLLGLVSGTAIPAQAAYTPPPAGGMNQCLVLAICIELNQPGSGGAPGGSGGSTGGGSGGGDTSCTWKGLTEPCWDGDYGWFNTDDGCYYRQADSTDPLWSENPANSGAAYARVCFDSAGGESPAPSVWLAQPPNTAAPPPSPATVGQMAFNQLPFELPIAHVAPQGKSLVGVPTFLWFDTKTGTRASELGDLQATVTLSGVTVTATAHVTSVVWDLGFKSGGTEATQDCTSQGTGVVYTPGMEQNPPAGACLADYGKLVSPTDGAAPTSGPAPSGPAAPGGGFWPRVILTWHVTTTGDVWGPLDLQITSAPVQLQINSLNVLN</sequence>
<evidence type="ECO:0000313" key="3">
    <source>
        <dbReference type="Proteomes" id="UP000317940"/>
    </source>
</evidence>
<keyword evidence="1" id="KW-0732">Signal</keyword>
<reference evidence="2 3" key="1">
    <citation type="submission" date="2019-06" db="EMBL/GenBank/DDBJ databases">
        <title>Sequencing the genomes of 1000 actinobacteria strains.</title>
        <authorList>
            <person name="Klenk H.-P."/>
        </authorList>
    </citation>
    <scope>NUCLEOTIDE SEQUENCE [LARGE SCALE GENOMIC DNA]</scope>
    <source>
        <strain evidence="2 3">DSM 44826</strain>
    </source>
</reference>
<gene>
    <name evidence="2" type="ORF">FHX73_11239</name>
</gene>
<dbReference type="Proteomes" id="UP000317940">
    <property type="component" value="Unassembled WGS sequence"/>
</dbReference>
<evidence type="ECO:0000313" key="2">
    <source>
        <dbReference type="EMBL" id="TWF96467.1"/>
    </source>
</evidence>
<dbReference type="AlphaFoldDB" id="A0A561UAS8"/>
<dbReference type="EMBL" id="VIWT01000001">
    <property type="protein sequence ID" value="TWF96467.1"/>
    <property type="molecule type" value="Genomic_DNA"/>
</dbReference>
<feature type="chain" id="PRO_5022018948" evidence="1">
    <location>
        <begin position="31"/>
        <end position="338"/>
    </location>
</feature>
<comment type="caution">
    <text evidence="2">The sequence shown here is derived from an EMBL/GenBank/DDBJ whole genome shotgun (WGS) entry which is preliminary data.</text>
</comment>
<keyword evidence="3" id="KW-1185">Reference proteome</keyword>
<protein>
    <submittedName>
        <fullName evidence="2">Uncharacterized protein</fullName>
    </submittedName>
</protein>
<proteinExistence type="predicted"/>